<dbReference type="PANTHER" id="PTHR35149:SF1">
    <property type="entry name" value="DUF5655 DOMAIN-CONTAINING PROTEIN"/>
    <property type="match status" value="1"/>
</dbReference>
<dbReference type="OrthoDB" id="192041at2759"/>
<gene>
    <name evidence="2" type="ORF">BCR33DRAFT_716263</name>
</gene>
<dbReference type="InterPro" id="IPR004919">
    <property type="entry name" value="GmrSD_N"/>
</dbReference>
<protein>
    <recommendedName>
        <fullName evidence="1">GmrSD restriction endonucleases N-terminal domain-containing protein</fullName>
    </recommendedName>
</protein>
<evidence type="ECO:0000259" key="1">
    <source>
        <dbReference type="Pfam" id="PF03235"/>
    </source>
</evidence>
<dbReference type="EMBL" id="MCGO01000019">
    <property type="protein sequence ID" value="ORY45611.1"/>
    <property type="molecule type" value="Genomic_DNA"/>
</dbReference>
<reference evidence="2 3" key="1">
    <citation type="submission" date="2016-07" db="EMBL/GenBank/DDBJ databases">
        <title>Pervasive Adenine N6-methylation of Active Genes in Fungi.</title>
        <authorList>
            <consortium name="DOE Joint Genome Institute"/>
            <person name="Mondo S.J."/>
            <person name="Dannebaum R.O."/>
            <person name="Kuo R.C."/>
            <person name="Labutti K."/>
            <person name="Haridas S."/>
            <person name="Kuo A."/>
            <person name="Salamov A."/>
            <person name="Ahrendt S.R."/>
            <person name="Lipzen A."/>
            <person name="Sullivan W."/>
            <person name="Andreopoulos W.B."/>
            <person name="Clum A."/>
            <person name="Lindquist E."/>
            <person name="Daum C."/>
            <person name="Ramamoorthy G.K."/>
            <person name="Gryganskyi A."/>
            <person name="Culley D."/>
            <person name="Magnuson J.K."/>
            <person name="James T.Y."/>
            <person name="O'Malley M.A."/>
            <person name="Stajich J.E."/>
            <person name="Spatafora J.W."/>
            <person name="Visel A."/>
            <person name="Grigoriev I.V."/>
        </authorList>
    </citation>
    <scope>NUCLEOTIDE SEQUENCE [LARGE SCALE GENOMIC DNA]</scope>
    <source>
        <strain evidence="2 3">JEL800</strain>
    </source>
</reference>
<feature type="domain" description="GmrSD restriction endonucleases N-terminal" evidence="1">
    <location>
        <begin position="27"/>
        <end position="229"/>
    </location>
</feature>
<proteinExistence type="predicted"/>
<dbReference type="Pfam" id="PF03235">
    <property type="entry name" value="GmrSD_N"/>
    <property type="match status" value="1"/>
</dbReference>
<organism evidence="2 3">
    <name type="scientific">Rhizoclosmatium globosum</name>
    <dbReference type="NCBI Taxonomy" id="329046"/>
    <lineage>
        <taxon>Eukaryota</taxon>
        <taxon>Fungi</taxon>
        <taxon>Fungi incertae sedis</taxon>
        <taxon>Chytridiomycota</taxon>
        <taxon>Chytridiomycota incertae sedis</taxon>
        <taxon>Chytridiomycetes</taxon>
        <taxon>Chytridiales</taxon>
        <taxon>Chytriomycetaceae</taxon>
        <taxon>Rhizoclosmatium</taxon>
    </lineage>
</organism>
<keyword evidence="3" id="KW-1185">Reference proteome</keyword>
<dbReference type="Proteomes" id="UP000193642">
    <property type="component" value="Unassembled WGS sequence"/>
</dbReference>
<name>A0A1Y2CEX5_9FUNG</name>
<comment type="caution">
    <text evidence="2">The sequence shown here is derived from an EMBL/GenBank/DDBJ whole genome shotgun (WGS) entry which is preliminary data.</text>
</comment>
<dbReference type="PANTHER" id="PTHR35149">
    <property type="entry name" value="SLL5132 PROTEIN"/>
    <property type="match status" value="1"/>
</dbReference>
<evidence type="ECO:0000313" key="2">
    <source>
        <dbReference type="EMBL" id="ORY45611.1"/>
    </source>
</evidence>
<dbReference type="AlphaFoldDB" id="A0A1Y2CEX5"/>
<evidence type="ECO:0000313" key="3">
    <source>
        <dbReference type="Proteomes" id="UP000193642"/>
    </source>
</evidence>
<accession>A0A1Y2CEX5</accession>
<sequence length="375" mass="42400">MLAQFSHECPGLHGKGSKTDIHEETIGQVLQSHSVVEIPIMQRRYCWSGTVLHKWWADIVGEGVRRNWTKSGTHRAGKAVFRVRDDGSSLLVVDGQQRLTTTALLLMAVTAEIMANYASTSIDDKAQTIVDKVDQFLFRTSPSKSPTTSRLIPSFLDREAYFSLLMNQVPSPDPSALVDAYNVFRTKTYGLTLDRLDQIATSAVHGVTIMRVNILTENLNLCQVFQWLQERSLVAGEILFNPTPGINFGSIDLIRNLFVSNYIHWSRDRLESLYETRWLPFELLFSSNGLTFDQFLNDYISSKESEAPNDKTGRQKRGIKLYSSFTALYSRIVDPAQVETMDSISDVPDKISPMQMLLDMHEFAKTCSYIPQNLA</sequence>